<keyword evidence="2" id="KW-1185">Reference proteome</keyword>
<evidence type="ECO:0000313" key="1">
    <source>
        <dbReference type="EMBL" id="KAF2244806.1"/>
    </source>
</evidence>
<dbReference type="EMBL" id="ML987202">
    <property type="protein sequence ID" value="KAF2244806.1"/>
    <property type="molecule type" value="Genomic_DNA"/>
</dbReference>
<gene>
    <name evidence="1" type="ORF">BU26DRAFT_86891</name>
</gene>
<protein>
    <submittedName>
        <fullName evidence="1">Uncharacterized protein</fullName>
    </submittedName>
</protein>
<proteinExistence type="predicted"/>
<name>A0A6A6I3E7_9PLEO</name>
<organism evidence="1 2">
    <name type="scientific">Trematosphaeria pertusa</name>
    <dbReference type="NCBI Taxonomy" id="390896"/>
    <lineage>
        <taxon>Eukaryota</taxon>
        <taxon>Fungi</taxon>
        <taxon>Dikarya</taxon>
        <taxon>Ascomycota</taxon>
        <taxon>Pezizomycotina</taxon>
        <taxon>Dothideomycetes</taxon>
        <taxon>Pleosporomycetidae</taxon>
        <taxon>Pleosporales</taxon>
        <taxon>Massarineae</taxon>
        <taxon>Trematosphaeriaceae</taxon>
        <taxon>Trematosphaeria</taxon>
    </lineage>
</organism>
<dbReference type="AlphaFoldDB" id="A0A6A6I3E7"/>
<accession>A0A6A6I3E7</accession>
<evidence type="ECO:0000313" key="2">
    <source>
        <dbReference type="Proteomes" id="UP000800094"/>
    </source>
</evidence>
<dbReference type="GeneID" id="54589757"/>
<sequence>MRCNAWMPRPHEVFSIGRTRPPHCGVRSLSKRSTGKAFSRARHSSLILTSQHIVFFAPLTFARSTLEMPIKKSNGMTTHVLRFEMKTLLHCRNTEEGGEEAVFWGIVDRRTACKTRSTDVRAHRRTRTAWMRLRTSMCSSQTMLKHIRLYPESSTFGCLSPECT</sequence>
<dbReference type="RefSeq" id="XP_033679810.1">
    <property type="nucleotide sequence ID" value="XM_033836427.1"/>
</dbReference>
<reference evidence="1" key="1">
    <citation type="journal article" date="2020" name="Stud. Mycol.">
        <title>101 Dothideomycetes genomes: a test case for predicting lifestyles and emergence of pathogens.</title>
        <authorList>
            <person name="Haridas S."/>
            <person name="Albert R."/>
            <person name="Binder M."/>
            <person name="Bloem J."/>
            <person name="Labutti K."/>
            <person name="Salamov A."/>
            <person name="Andreopoulos B."/>
            <person name="Baker S."/>
            <person name="Barry K."/>
            <person name="Bills G."/>
            <person name="Bluhm B."/>
            <person name="Cannon C."/>
            <person name="Castanera R."/>
            <person name="Culley D."/>
            <person name="Daum C."/>
            <person name="Ezra D."/>
            <person name="Gonzalez J."/>
            <person name="Henrissat B."/>
            <person name="Kuo A."/>
            <person name="Liang C."/>
            <person name="Lipzen A."/>
            <person name="Lutzoni F."/>
            <person name="Magnuson J."/>
            <person name="Mondo S."/>
            <person name="Nolan M."/>
            <person name="Ohm R."/>
            <person name="Pangilinan J."/>
            <person name="Park H.-J."/>
            <person name="Ramirez L."/>
            <person name="Alfaro M."/>
            <person name="Sun H."/>
            <person name="Tritt A."/>
            <person name="Yoshinaga Y."/>
            <person name="Zwiers L.-H."/>
            <person name="Turgeon B."/>
            <person name="Goodwin S."/>
            <person name="Spatafora J."/>
            <person name="Crous P."/>
            <person name="Grigoriev I."/>
        </authorList>
    </citation>
    <scope>NUCLEOTIDE SEQUENCE</scope>
    <source>
        <strain evidence="1">CBS 122368</strain>
    </source>
</reference>
<dbReference type="Proteomes" id="UP000800094">
    <property type="component" value="Unassembled WGS sequence"/>
</dbReference>